<feature type="compositionally biased region" description="Low complexity" evidence="9">
    <location>
        <begin position="2186"/>
        <end position="2200"/>
    </location>
</feature>
<keyword evidence="2 7" id="KW-0547">Nucleotide-binding</keyword>
<proteinExistence type="inferred from homology"/>
<dbReference type="InterPro" id="IPR036961">
    <property type="entry name" value="Kinesin_motor_dom_sf"/>
</dbReference>
<keyword evidence="12" id="KW-1185">Reference proteome</keyword>
<evidence type="ECO:0000256" key="7">
    <source>
        <dbReference type="PROSITE-ProRule" id="PRU00782"/>
    </source>
</evidence>
<dbReference type="SUPFAM" id="SSF52540">
    <property type="entry name" value="P-loop containing nucleoside triphosphate hydrolases"/>
    <property type="match status" value="1"/>
</dbReference>
<dbReference type="Gene3D" id="1.20.120.720">
    <property type="entry name" value="Myosin VI head, motor domain, U50 subdomain"/>
    <property type="match status" value="1"/>
</dbReference>
<keyword evidence="6 7" id="KW-0505">Motor protein</keyword>
<feature type="compositionally biased region" description="Low complexity" evidence="9">
    <location>
        <begin position="2252"/>
        <end position="2267"/>
    </location>
</feature>
<evidence type="ECO:0000259" key="11">
    <source>
        <dbReference type="PROSITE" id="PS51844"/>
    </source>
</evidence>
<dbReference type="Pfam" id="PF00063">
    <property type="entry name" value="Myosin_head"/>
    <property type="match status" value="2"/>
</dbReference>
<dbReference type="PANTHER" id="PTHR45615">
    <property type="entry name" value="MYOSIN HEAVY CHAIN, NON-MUSCLE"/>
    <property type="match status" value="1"/>
</dbReference>
<feature type="domain" description="Myosin N-terminal SH3-like" evidence="11">
    <location>
        <begin position="240"/>
        <end position="292"/>
    </location>
</feature>
<sequence>MNGPGAASAESPSEEAQGLSRKRVANAVRKVVSKVLPGEEPGSAKEPSSRGVRSPEHPARGKRGEKAVPGPKPPPPPPPPAPPKPESKKEAAKDELSVGLRSLMSRGRGKDHKARGRQSPGKGEKPSSQEPGPSGKPGSPAKPETPEKQCSPAPPEELAAPGSAGLKSNLTGLQQPKSPASDVQQEAGAIPEVRLTPAEEAQQRLERIFTASLDPEATSPAHSQVKTEEQIAAEEAWYETEKVWLVHKDGFSLGSQLKSEELSLPEGKVRVKLDHDGAILDVDEDDVEKANAPSCDRLEDLASLVYLNESSALHTLRQRYGASLLHTYAGPSLLILSPRGAPAVYSEKVMHMFKGCRREDMAPHIYAVAQTAYRAMLMSRQDQSVILLGSSGSGKTTSCQHLVQYLATIAGTSGNKVFSVEKWQALYSLLEAFGNSPTIMNGNATRFSQIISLDFDQAGQVASASIQTMLLEKLRVARRPASEATFNVFYYLLACADGTLRTELHLNHLAENNVFGIVPLAKPEEKQKAAQQFSKLQTAMKVLGISLDEQKACWLILAAIYHLGAAGATKAGRKQFARHEWAQKAAYLLGCSLEELSSAIFKHQHKGCTLQRSTSFRQGPEESSLGDGTGPKLSALECLEGMASGLYSELFTLLVSLVNRALKSSQHSLCSMMIVDTPGFQNPEQGGSARGASFEELCHNYAQDRLQRLFHERTFVQELERYKEENIELAFDDLEPATDDSVAAVDQASHQSLVRSLARTDEARGLLWLLEEEALVPGATEDALLERLFSYYGPQEGDKKGQSPLLRSSKPHHFLLGHSHGTNWVEYNVSGWLSYTKQNPATQNAPRLLQDSQKKIISNLFLGRAGGTTVLSGSIAGLEGGSQLALRRATSMRKTFTTGMAAVKKKSLCIQIKLQVDALIDTIKKSKLHFVHCFLPVAEGWAGEPRSASSRRVSSSSELDLPSGDHCEAGLLQLDVPLLRAQLRGSRLLDAMRMYRQGYPDHMVFSEFRRRFDVLAPHLTKKHGRNYIVMDERRAVEELLESLDLEKSSCCMGLSRVFFRAGTLARLEEQRDEQTSRNLTLFQAACRGYLARQHFKKKKIQDLAIRCVQKNIKKNKGVKDWAWWKLFTTVRPLIEVQLSEEQIRSKDEEIQQLRSKLEKVEKERNELRLSNDRLETRISELTSELTDERNTGESASQLLDAEAAERLRAEKEMKELQTQYDALKKQMEVMEMEVMEARLIRAAEINGEVDDDDTGGEWRLKYERAMREVDFTKKRLQQEFEDKLEVEQQNKRQLERRLGDLQADIDESQRALQQLKKKCQRLTAELQDTKLHLEGQQVRNHELEKKQRRFDSELSQAHEEAQREKLQREKLQREKDTLLAEAFSLKQQLEEKDMDIAGFTQKVVSLEAELQDISSQESKDEASLAKVKKQLRDLEAKVKDQEEELDEQAGTIQMLEQAKLRLEMEMERMRQTHSKEVESRDEEVEEARQSCQKKLKQMEVQLEEEYEDKQKVLREKRELESKLTTLSEQVSQRDLESEKRLRKDLKRTKALLADAQIMLDHLKNNAPSKREIAQLKNQLEESEFTCAAAVKARKAMEVEMEDLHLQIDDIAKAKTALEEQLSRLQREKNEIQSRLEEDQEDMNELMKKHKAAVAQASRDLAQMNDLQAQLEEANKEKQELQEKLQALQSQVEFLEQSMVDKSLVSRQEAKIRELETRLEFERTQVKRLESLASRLKENMEKLTEERDQRTAAENREKEQNKRLQRQLRDTKEEMGELARKEAEASRKKHELEMDLESLEAANQSLQADLKLAFKRIGDLQAAIEDEMESDENEDLITSLQDMVTKYQKRKNKPEGDSDVDSELEDRVDGVKSWLSKNKGPSKAASDDGSLKSSRTALNTSGKEGKGVEERPASALSSLSYRKRLTLKDSIGGTGDEDSLFTTLSERAASPERPPRKTCPGPRDELDERGSTFSEAPSRRTGRGLEKRWGSDFDRASTVSAPTSRASSATRRGSRGSGEDGARSSMSFSLSGSPSSRRSTSRLDTLSVSRTLSPSLSRASGLGRDSPDSHLSLGQSCLDAWDDTASVALSEAHSQYSHPSLARSLSVPPRPRISASVTDEPLGSGIRPASRRSYLDPDLEAAINEVLSYKPAPFQRSSLEPDSEEDDRKSIQSVRSVQLDLPAQATSIRRSASAADVSRAQGGRKGRSRRRSSSSSSSSSEDSSEHKRRKKGRSRKSKKKSKSRRKRTETESESSSTSSGSTMSGHSRSSVKKGPAVEEEEAGQARRQSRKEEKKRKKEVDSLMMRYLYRPESD</sequence>
<dbReference type="Pfam" id="PF01576">
    <property type="entry name" value="Myosin_tail_1"/>
    <property type="match status" value="1"/>
</dbReference>
<feature type="compositionally biased region" description="Basic and acidic residues" evidence="9">
    <location>
        <begin position="1982"/>
        <end position="1994"/>
    </location>
</feature>
<feature type="region of interest" description="Disordered" evidence="9">
    <location>
        <begin position="1337"/>
        <end position="1369"/>
    </location>
</feature>
<feature type="compositionally biased region" description="Basic and acidic residues" evidence="9">
    <location>
        <begin position="85"/>
        <end position="96"/>
    </location>
</feature>
<dbReference type="Gene3D" id="1.20.58.530">
    <property type="match status" value="1"/>
</dbReference>
<evidence type="ECO:0000256" key="2">
    <source>
        <dbReference type="ARBA" id="ARBA00022741"/>
    </source>
</evidence>
<feature type="coiled-coil region" evidence="8">
    <location>
        <begin position="1136"/>
        <end position="1240"/>
    </location>
</feature>
<evidence type="ECO:0000256" key="6">
    <source>
        <dbReference type="ARBA" id="ARBA00023175"/>
    </source>
</evidence>
<dbReference type="Gene3D" id="3.40.850.10">
    <property type="entry name" value="Kinesin motor domain"/>
    <property type="match status" value="1"/>
</dbReference>
<dbReference type="SMART" id="SM00015">
    <property type="entry name" value="IQ"/>
    <property type="match status" value="1"/>
</dbReference>
<accession>A0ABM4ZN43</accession>
<keyword evidence="7" id="KW-0009">Actin-binding</keyword>
<feature type="compositionally biased region" description="Basic and acidic residues" evidence="9">
    <location>
        <begin position="53"/>
        <end position="66"/>
    </location>
</feature>
<organism evidence="12 14">
    <name type="scientific">Vulpes vulpes</name>
    <name type="common">Red fox</name>
    <dbReference type="NCBI Taxonomy" id="9627"/>
    <lineage>
        <taxon>Eukaryota</taxon>
        <taxon>Metazoa</taxon>
        <taxon>Chordata</taxon>
        <taxon>Craniata</taxon>
        <taxon>Vertebrata</taxon>
        <taxon>Euteleostomi</taxon>
        <taxon>Mammalia</taxon>
        <taxon>Eutheria</taxon>
        <taxon>Laurasiatheria</taxon>
        <taxon>Carnivora</taxon>
        <taxon>Caniformia</taxon>
        <taxon>Canidae</taxon>
        <taxon>Vulpes</taxon>
    </lineage>
</organism>
<feature type="compositionally biased region" description="Polar residues" evidence="9">
    <location>
        <begin position="166"/>
        <end position="184"/>
    </location>
</feature>
<comment type="caution">
    <text evidence="7">Lacks conserved residue(s) required for the propagation of feature annotation.</text>
</comment>
<dbReference type="CDD" id="cd01386">
    <property type="entry name" value="MYSc_Myo18"/>
    <property type="match status" value="1"/>
</dbReference>
<dbReference type="PRINTS" id="PR00193">
    <property type="entry name" value="MYOSINHEAVY"/>
</dbReference>
<feature type="region of interest" description="Disordered" evidence="9">
    <location>
        <begin position="2091"/>
        <end position="2134"/>
    </location>
</feature>
<dbReference type="Gene3D" id="3.30.70.1590">
    <property type="match status" value="1"/>
</dbReference>
<feature type="compositionally biased region" description="Basic residues" evidence="9">
    <location>
        <begin position="2286"/>
        <end position="2296"/>
    </location>
</feature>
<evidence type="ECO:0000256" key="8">
    <source>
        <dbReference type="SAM" id="Coils"/>
    </source>
</evidence>
<comment type="similarity">
    <text evidence="1 7">Belongs to the TRAFAC class myosin-kinesin ATPase superfamily. Myosin family.</text>
</comment>
<dbReference type="InterPro" id="IPR027417">
    <property type="entry name" value="P-loop_NTPase"/>
</dbReference>
<feature type="compositionally biased region" description="Low complexity" evidence="9">
    <location>
        <begin position="1"/>
        <end position="16"/>
    </location>
</feature>
<feature type="compositionally biased region" description="Low complexity" evidence="9">
    <location>
        <begin position="1995"/>
        <end position="2010"/>
    </location>
</feature>
<keyword evidence="5 7" id="KW-0518">Myosin</keyword>
<feature type="region of interest" description="Disordered" evidence="9">
    <location>
        <begin position="1739"/>
        <end position="1788"/>
    </location>
</feature>
<feature type="domain" description="Myosin motor" evidence="10">
    <location>
        <begin position="296"/>
        <end position="1072"/>
    </location>
</feature>
<dbReference type="PROSITE" id="PS51844">
    <property type="entry name" value="SH3_LIKE"/>
    <property type="match status" value="1"/>
</dbReference>
<feature type="compositionally biased region" description="Low complexity" evidence="9">
    <location>
        <begin position="25"/>
        <end position="35"/>
    </location>
</feature>
<evidence type="ECO:0000313" key="12">
    <source>
        <dbReference type="Proteomes" id="UP001652641"/>
    </source>
</evidence>
<dbReference type="InterPro" id="IPR004009">
    <property type="entry name" value="SH3_Myosin"/>
</dbReference>
<feature type="region of interest" description="Disordered" evidence="9">
    <location>
        <begin position="1"/>
        <end position="196"/>
    </location>
</feature>
<dbReference type="PROSITE" id="PS50096">
    <property type="entry name" value="IQ"/>
    <property type="match status" value="1"/>
</dbReference>
<dbReference type="InterPro" id="IPR002928">
    <property type="entry name" value="Myosin_tail"/>
</dbReference>
<dbReference type="RefSeq" id="XP_072603955.1">
    <property type="nucleotide sequence ID" value="XM_072747854.1"/>
</dbReference>
<dbReference type="SMART" id="SM00242">
    <property type="entry name" value="MYSc"/>
    <property type="match status" value="1"/>
</dbReference>
<dbReference type="Gene3D" id="1.10.10.820">
    <property type="match status" value="1"/>
</dbReference>
<dbReference type="InterPro" id="IPR036064">
    <property type="entry name" value="MYSc_Myo18"/>
</dbReference>
<evidence type="ECO:0000259" key="10">
    <source>
        <dbReference type="PROSITE" id="PS51456"/>
    </source>
</evidence>
<dbReference type="Gene3D" id="4.10.270.10">
    <property type="entry name" value="Myosin, subunit A"/>
    <property type="match status" value="1"/>
</dbReference>
<evidence type="ECO:0000256" key="5">
    <source>
        <dbReference type="ARBA" id="ARBA00023123"/>
    </source>
</evidence>
<dbReference type="Gene3D" id="1.20.5.1160">
    <property type="entry name" value="Vasodilator-stimulated phosphoprotein"/>
    <property type="match status" value="1"/>
</dbReference>
<feature type="compositionally biased region" description="Low complexity" evidence="9">
    <location>
        <begin position="128"/>
        <end position="142"/>
    </location>
</feature>
<keyword evidence="4 8" id="KW-0175">Coiled coil</keyword>
<feature type="binding site" evidence="7">
    <location>
        <begin position="389"/>
        <end position="396"/>
    </location>
    <ligand>
        <name>ATP</name>
        <dbReference type="ChEBI" id="CHEBI:30616"/>
    </ligand>
</feature>
<dbReference type="Proteomes" id="UP001652641">
    <property type="component" value="Chromosome 2"/>
</dbReference>
<evidence type="ECO:0000256" key="9">
    <source>
        <dbReference type="SAM" id="MobiDB-lite"/>
    </source>
</evidence>
<evidence type="ECO:0000256" key="3">
    <source>
        <dbReference type="ARBA" id="ARBA00022840"/>
    </source>
</evidence>
<evidence type="ECO:0000313" key="14">
    <source>
        <dbReference type="RefSeq" id="XP_072603956.1"/>
    </source>
</evidence>
<dbReference type="InterPro" id="IPR001609">
    <property type="entry name" value="Myosin_head_motor_dom-like"/>
</dbReference>
<dbReference type="GeneID" id="112933164"/>
<gene>
    <name evidence="13 14" type="primary">MYO18A</name>
</gene>
<keyword evidence="3 7" id="KW-0067">ATP-binding</keyword>
<feature type="compositionally biased region" description="Pro residues" evidence="9">
    <location>
        <begin position="70"/>
        <end position="84"/>
    </location>
</feature>
<dbReference type="Pfam" id="PF24556">
    <property type="entry name" value="SH3_Myosin-XVIIIa"/>
    <property type="match status" value="1"/>
</dbReference>
<feature type="region of interest" description="Disordered" evidence="9">
    <location>
        <begin position="1847"/>
        <end position="2074"/>
    </location>
</feature>
<feature type="compositionally biased region" description="Basic and acidic residues" evidence="9">
    <location>
        <begin position="1902"/>
        <end position="1911"/>
    </location>
</feature>
<name>A0ABM4ZN43_VULVU</name>
<dbReference type="PROSITE" id="PS51456">
    <property type="entry name" value="MYOSIN_MOTOR"/>
    <property type="match status" value="1"/>
</dbReference>
<evidence type="ECO:0000256" key="1">
    <source>
        <dbReference type="ARBA" id="ARBA00008314"/>
    </source>
</evidence>
<evidence type="ECO:0000256" key="4">
    <source>
        <dbReference type="ARBA" id="ARBA00023054"/>
    </source>
</evidence>
<feature type="compositionally biased region" description="Basic residues" evidence="9">
    <location>
        <begin position="107"/>
        <end position="116"/>
    </location>
</feature>
<dbReference type="PANTHER" id="PTHR45615:SF13">
    <property type="entry name" value="UNCONVENTIONAL MYOSIN-XVIIIA"/>
    <property type="match status" value="1"/>
</dbReference>
<dbReference type="RefSeq" id="XP_072603956.1">
    <property type="nucleotide sequence ID" value="XM_072747855.1"/>
</dbReference>
<feature type="compositionally biased region" description="Basic residues" evidence="9">
    <location>
        <begin position="2201"/>
        <end position="2211"/>
    </location>
</feature>
<evidence type="ECO:0000313" key="13">
    <source>
        <dbReference type="RefSeq" id="XP_072603955.1"/>
    </source>
</evidence>
<dbReference type="SUPFAM" id="SSF90257">
    <property type="entry name" value="Myosin rod fragments"/>
    <property type="match status" value="1"/>
</dbReference>
<reference evidence="12 13" key="1">
    <citation type="submission" date="2025-05" db="UniProtKB">
        <authorList>
            <consortium name="RefSeq"/>
        </authorList>
    </citation>
    <scope>NUCLEOTIDE SEQUENCE [LARGE SCALE GENOMIC DNA]</scope>
    <source>
        <tissue evidence="13 14">Cell line</tissue>
    </source>
</reference>
<dbReference type="InterPro" id="IPR057772">
    <property type="entry name" value="SH3_Myo18a"/>
</dbReference>
<feature type="region of interest" description="Disordered" evidence="9">
    <location>
        <begin position="2149"/>
        <end position="2313"/>
    </location>
</feature>
<feature type="compositionally biased region" description="Basic residues" evidence="9">
    <location>
        <begin position="2225"/>
        <end position="2246"/>
    </location>
</feature>
<dbReference type="InterPro" id="IPR000048">
    <property type="entry name" value="IQ_motif_EF-hand-BS"/>
</dbReference>
<feature type="compositionally biased region" description="Low complexity" evidence="9">
    <location>
        <begin position="2022"/>
        <end position="2052"/>
    </location>
</feature>
<feature type="compositionally biased region" description="Polar residues" evidence="9">
    <location>
        <begin position="1890"/>
        <end position="1901"/>
    </location>
</feature>
<protein>
    <submittedName>
        <fullName evidence="13 14">Unconventional myosin-XVIIIa isoform X7</fullName>
    </submittedName>
</protein>